<organism evidence="1 2">
    <name type="scientific">Vitis vinifera</name>
    <name type="common">Grape</name>
    <dbReference type="NCBI Taxonomy" id="29760"/>
    <lineage>
        <taxon>Eukaryota</taxon>
        <taxon>Viridiplantae</taxon>
        <taxon>Streptophyta</taxon>
        <taxon>Embryophyta</taxon>
        <taxon>Tracheophyta</taxon>
        <taxon>Spermatophyta</taxon>
        <taxon>Magnoliopsida</taxon>
        <taxon>eudicotyledons</taxon>
        <taxon>Gunneridae</taxon>
        <taxon>Pentapetalae</taxon>
        <taxon>rosids</taxon>
        <taxon>Vitales</taxon>
        <taxon>Vitaceae</taxon>
        <taxon>Viteae</taxon>
        <taxon>Vitis</taxon>
    </lineage>
</organism>
<gene>
    <name evidence="1" type="ORF">VitviT2T_010141</name>
</gene>
<evidence type="ECO:0000313" key="1">
    <source>
        <dbReference type="EMBL" id="WJZ91031.1"/>
    </source>
</evidence>
<name>A0ABY9C9C4_VITVI</name>
<accession>A0ABY9C9C4</accession>
<dbReference type="PANTHER" id="PTHR13500:SF0">
    <property type="entry name" value="NUCLEOLAR PRE-RIBOSOMAL-ASSOCIATED PROTEIN 1"/>
    <property type="match status" value="1"/>
</dbReference>
<dbReference type="Proteomes" id="UP001227230">
    <property type="component" value="Chromosome 7"/>
</dbReference>
<sequence length="99" mass="11668">MFDEVDFEIYSLMHEIESNDRLKSRSIAAMDYLWGSSALRIRKERMLELEISANNMTDAEAVEGRQRSQFRGNLPIDPKLWVNTVLFFFPMIELHLMDP</sequence>
<evidence type="ECO:0000313" key="2">
    <source>
        <dbReference type="Proteomes" id="UP001227230"/>
    </source>
</evidence>
<dbReference type="EMBL" id="CP126654">
    <property type="protein sequence ID" value="WJZ91031.1"/>
    <property type="molecule type" value="Genomic_DNA"/>
</dbReference>
<keyword evidence="2" id="KW-1185">Reference proteome</keyword>
<reference evidence="1 2" key="1">
    <citation type="journal article" date="2023" name="Hortic Res">
        <title>The complete reference genome for grapevine (Vitis vinifera L.) genetics and breeding.</title>
        <authorList>
            <person name="Shi X."/>
            <person name="Cao S."/>
            <person name="Wang X."/>
            <person name="Huang S."/>
            <person name="Wang Y."/>
            <person name="Liu Z."/>
            <person name="Liu W."/>
            <person name="Leng X."/>
            <person name="Peng Y."/>
            <person name="Wang N."/>
            <person name="Wang Y."/>
            <person name="Ma Z."/>
            <person name="Xu X."/>
            <person name="Zhang F."/>
            <person name="Xue H."/>
            <person name="Zhong H."/>
            <person name="Wang Y."/>
            <person name="Zhang K."/>
            <person name="Velt A."/>
            <person name="Avia K."/>
            <person name="Holtgrawe D."/>
            <person name="Grimplet J."/>
            <person name="Matus J.T."/>
            <person name="Ware D."/>
            <person name="Wu X."/>
            <person name="Wang H."/>
            <person name="Liu C."/>
            <person name="Fang Y."/>
            <person name="Rustenholz C."/>
            <person name="Cheng Z."/>
            <person name="Xiao H."/>
            <person name="Zhou Y."/>
        </authorList>
    </citation>
    <scope>NUCLEOTIDE SEQUENCE [LARGE SCALE GENOMIC DNA]</scope>
    <source>
        <strain evidence="2">cv. Pinot noir / PN40024</strain>
        <tissue evidence="1">Leaf</tissue>
    </source>
</reference>
<protein>
    <submittedName>
        <fullName evidence="1">Uncharacterized protein</fullName>
    </submittedName>
</protein>
<dbReference type="InterPro" id="IPR039844">
    <property type="entry name" value="URB1"/>
</dbReference>
<dbReference type="PANTHER" id="PTHR13500">
    <property type="entry name" value="NUCLEOLAR PRERIBOSOMAL-ASSOCIATED PROTEIN 1"/>
    <property type="match status" value="1"/>
</dbReference>
<proteinExistence type="predicted"/>